<dbReference type="Proteomes" id="UP000248745">
    <property type="component" value="Unassembled WGS sequence"/>
</dbReference>
<dbReference type="SUPFAM" id="SSF48452">
    <property type="entry name" value="TPR-like"/>
    <property type="match status" value="1"/>
</dbReference>
<dbReference type="Gene3D" id="1.25.40.10">
    <property type="entry name" value="Tetratricopeptide repeat domain"/>
    <property type="match status" value="1"/>
</dbReference>
<gene>
    <name evidence="1" type="ORF">DN068_16765</name>
</gene>
<comment type="caution">
    <text evidence="1">The sequence shown here is derived from an EMBL/GenBank/DDBJ whole genome shotgun (WGS) entry which is preliminary data.</text>
</comment>
<keyword evidence="2" id="KW-1185">Reference proteome</keyword>
<accession>A0A2W2B681</accession>
<dbReference type="RefSeq" id="WP_111000092.1">
    <property type="nucleotide sequence ID" value="NZ_QKTW01000022.1"/>
</dbReference>
<name>A0A2W2B681_9BACT</name>
<protein>
    <recommendedName>
        <fullName evidence="3">Tetratricopeptide repeat protein</fullName>
    </recommendedName>
</protein>
<evidence type="ECO:0008006" key="3">
    <source>
        <dbReference type="Google" id="ProtNLM"/>
    </source>
</evidence>
<dbReference type="InterPro" id="IPR011990">
    <property type="entry name" value="TPR-like_helical_dom_sf"/>
</dbReference>
<dbReference type="AlphaFoldDB" id="A0A2W2B681"/>
<organism evidence="1 2">
    <name type="scientific">Taibaiella soli</name>
    <dbReference type="NCBI Taxonomy" id="1649169"/>
    <lineage>
        <taxon>Bacteria</taxon>
        <taxon>Pseudomonadati</taxon>
        <taxon>Bacteroidota</taxon>
        <taxon>Chitinophagia</taxon>
        <taxon>Chitinophagales</taxon>
        <taxon>Chitinophagaceae</taxon>
        <taxon>Taibaiella</taxon>
    </lineage>
</organism>
<evidence type="ECO:0000313" key="2">
    <source>
        <dbReference type="Proteomes" id="UP000248745"/>
    </source>
</evidence>
<dbReference type="OrthoDB" id="948309at2"/>
<proteinExistence type="predicted"/>
<evidence type="ECO:0000313" key="1">
    <source>
        <dbReference type="EMBL" id="PZF71719.1"/>
    </source>
</evidence>
<sequence>MIEESPHDIVGTFLFDTFTEMLRFQLIRVSLAVLALPVILASCTNTSSNDEEFMAEVRSSTSKTLLEQNQQARKWMKEKANLKALATVDQKKAISQIDSLLNSKTLELDQLDELHALKGNIYYKMDSFQKSVIEFGTAAQRLNMQSPRDLAGRAGAYIKLKQYPDALSDLKAAAAINYDYYWNLGNYFEIVGNRDSAAFYYTKLFTKDTIYYRFCRDRATELAQPQAKLMKELKYIDTSETVLLVKPVQ</sequence>
<reference evidence="1 2" key="1">
    <citation type="submission" date="2018-06" db="EMBL/GenBank/DDBJ databases">
        <title>Mucibacter soli gen. nov., sp. nov., a new member of the family Chitinophagaceae producing mucin.</title>
        <authorList>
            <person name="Kim M.-K."/>
            <person name="Park S."/>
            <person name="Kim T.-S."/>
            <person name="Joung Y."/>
            <person name="Han J.-H."/>
            <person name="Kim S.B."/>
        </authorList>
    </citation>
    <scope>NUCLEOTIDE SEQUENCE [LARGE SCALE GENOMIC DNA]</scope>
    <source>
        <strain evidence="1 2">R1-15</strain>
    </source>
</reference>
<dbReference type="EMBL" id="QKTW01000022">
    <property type="protein sequence ID" value="PZF71719.1"/>
    <property type="molecule type" value="Genomic_DNA"/>
</dbReference>